<evidence type="ECO:0000313" key="2">
    <source>
        <dbReference type="Proteomes" id="UP000480039"/>
    </source>
</evidence>
<protein>
    <submittedName>
        <fullName evidence="1">Xanthine dehydrogenase</fullName>
    </submittedName>
</protein>
<gene>
    <name evidence="1" type="ORF">FC871_09500</name>
</gene>
<organism evidence="1 2">
    <name type="scientific">Clostridium botulinum</name>
    <dbReference type="NCBI Taxonomy" id="1491"/>
    <lineage>
        <taxon>Bacteria</taxon>
        <taxon>Bacillati</taxon>
        <taxon>Bacillota</taxon>
        <taxon>Clostridia</taxon>
        <taxon>Eubacteriales</taxon>
        <taxon>Clostridiaceae</taxon>
        <taxon>Clostridium</taxon>
    </lineage>
</organism>
<dbReference type="AlphaFoldDB" id="A0A846JFD3"/>
<dbReference type="Proteomes" id="UP000480039">
    <property type="component" value="Unassembled WGS sequence"/>
</dbReference>
<evidence type="ECO:0000313" key="1">
    <source>
        <dbReference type="EMBL" id="NFJ08705.1"/>
    </source>
</evidence>
<dbReference type="EMBL" id="SWQE01000004">
    <property type="protein sequence ID" value="NFJ08705.1"/>
    <property type="molecule type" value="Genomic_DNA"/>
</dbReference>
<proteinExistence type="predicted"/>
<reference evidence="1 2" key="1">
    <citation type="submission" date="2019-04" db="EMBL/GenBank/DDBJ databases">
        <title>Genome sequencing of Clostridium botulinum Groups I-IV and Clostridium butyricum.</title>
        <authorList>
            <person name="Brunt J."/>
            <person name="Van Vliet A.H.M."/>
            <person name="Stringer S.C."/>
            <person name="Carter A.T."/>
            <person name="Peck M.W."/>
        </authorList>
    </citation>
    <scope>NUCLEOTIDE SEQUENCE [LARGE SCALE GENOMIC DNA]</scope>
    <source>
        <strain evidence="1 2">Colworth BL30</strain>
    </source>
</reference>
<sequence>MEENKFKKTEYHLYNYKDIDILNQLADIKIKKLKNDINIKAIEYEERTSKTNKFNSEVENEVIRREEYIQIELELLQQEKENRINEKELINKVMELLEYDEKKLVELRYFSKPTKSWTSIAQELNQSVDNCIKVRRKIISRISELLF</sequence>
<comment type="caution">
    <text evidence="1">The sequence shown here is derived from an EMBL/GenBank/DDBJ whole genome shotgun (WGS) entry which is preliminary data.</text>
</comment>
<name>A0A846JFD3_CLOBO</name>
<accession>A0A846JFD3</accession>